<feature type="compositionally biased region" description="Basic residues" evidence="1">
    <location>
        <begin position="1"/>
        <end position="10"/>
    </location>
</feature>
<feature type="compositionally biased region" description="Basic and acidic residues" evidence="1">
    <location>
        <begin position="11"/>
        <end position="22"/>
    </location>
</feature>
<evidence type="ECO:0000313" key="2">
    <source>
        <dbReference type="EMBL" id="JAH64186.1"/>
    </source>
</evidence>
<dbReference type="AlphaFoldDB" id="A0A0E9UEF0"/>
<reference evidence="2" key="1">
    <citation type="submission" date="2014-11" db="EMBL/GenBank/DDBJ databases">
        <authorList>
            <person name="Amaro Gonzalez C."/>
        </authorList>
    </citation>
    <scope>NUCLEOTIDE SEQUENCE</scope>
</reference>
<feature type="region of interest" description="Disordered" evidence="1">
    <location>
        <begin position="1"/>
        <end position="33"/>
    </location>
</feature>
<sequence length="33" mass="3976">MNIRDRHKLMPRKDSALREVRSQRSHVTCHMSV</sequence>
<organism evidence="2">
    <name type="scientific">Anguilla anguilla</name>
    <name type="common">European freshwater eel</name>
    <name type="synonym">Muraena anguilla</name>
    <dbReference type="NCBI Taxonomy" id="7936"/>
    <lineage>
        <taxon>Eukaryota</taxon>
        <taxon>Metazoa</taxon>
        <taxon>Chordata</taxon>
        <taxon>Craniata</taxon>
        <taxon>Vertebrata</taxon>
        <taxon>Euteleostomi</taxon>
        <taxon>Actinopterygii</taxon>
        <taxon>Neopterygii</taxon>
        <taxon>Teleostei</taxon>
        <taxon>Anguilliformes</taxon>
        <taxon>Anguillidae</taxon>
        <taxon>Anguilla</taxon>
    </lineage>
</organism>
<dbReference type="EMBL" id="GBXM01044391">
    <property type="protein sequence ID" value="JAH64186.1"/>
    <property type="molecule type" value="Transcribed_RNA"/>
</dbReference>
<evidence type="ECO:0000256" key="1">
    <source>
        <dbReference type="SAM" id="MobiDB-lite"/>
    </source>
</evidence>
<protein>
    <submittedName>
        <fullName evidence="2">Uncharacterized protein</fullName>
    </submittedName>
</protein>
<proteinExistence type="predicted"/>
<name>A0A0E9UEF0_ANGAN</name>
<accession>A0A0E9UEF0</accession>
<reference evidence="2" key="2">
    <citation type="journal article" date="2015" name="Fish Shellfish Immunol.">
        <title>Early steps in the European eel (Anguilla anguilla)-Vibrio vulnificus interaction in the gills: Role of the RtxA13 toxin.</title>
        <authorList>
            <person name="Callol A."/>
            <person name="Pajuelo D."/>
            <person name="Ebbesson L."/>
            <person name="Teles M."/>
            <person name="MacKenzie S."/>
            <person name="Amaro C."/>
        </authorList>
    </citation>
    <scope>NUCLEOTIDE SEQUENCE</scope>
</reference>